<gene>
    <name evidence="1" type="ordered locus">PMT_0671</name>
</gene>
<dbReference type="InterPro" id="IPR018664">
    <property type="entry name" value="DUF2103_metal-binding"/>
</dbReference>
<dbReference type="eggNOG" id="COG4031">
    <property type="taxonomic scope" value="Bacteria"/>
</dbReference>
<dbReference type="HOGENOM" id="CLU_154665_0_1_3"/>
<keyword evidence="2" id="KW-1185">Reference proteome</keyword>
<dbReference type="AlphaFoldDB" id="Q7V7R7"/>
<accession>Q7V7R7</accession>
<dbReference type="KEGG" id="pmt:PMT_0671"/>
<evidence type="ECO:0000313" key="2">
    <source>
        <dbReference type="Proteomes" id="UP000001423"/>
    </source>
</evidence>
<dbReference type="EMBL" id="BX548175">
    <property type="protein sequence ID" value="CAE20846.1"/>
    <property type="molecule type" value="Genomic_DNA"/>
</dbReference>
<evidence type="ECO:0000313" key="1">
    <source>
        <dbReference type="EMBL" id="CAE20846.1"/>
    </source>
</evidence>
<reference evidence="1 2" key="1">
    <citation type="journal article" date="2003" name="Nature">
        <title>Genome divergence in two Prochlorococcus ecotypes reflects oceanic niche differentiation.</title>
        <authorList>
            <person name="Rocap G."/>
            <person name="Larimer F.W."/>
            <person name="Lamerdin J.E."/>
            <person name="Malfatti S."/>
            <person name="Chain P."/>
            <person name="Ahlgren N.A."/>
            <person name="Arellano A."/>
            <person name="Coleman M."/>
            <person name="Hauser L."/>
            <person name="Hess W.R."/>
            <person name="Johnson Z.I."/>
            <person name="Land M.L."/>
            <person name="Lindell D."/>
            <person name="Post A.F."/>
            <person name="Regala W."/>
            <person name="Shah M."/>
            <person name="Shaw S.L."/>
            <person name="Steglich C."/>
            <person name="Sullivan M.B."/>
            <person name="Ting C.S."/>
            <person name="Tolonen A."/>
            <person name="Webb E.A."/>
            <person name="Zinser E.R."/>
            <person name="Chisholm S.W."/>
        </authorList>
    </citation>
    <scope>NUCLEOTIDE SEQUENCE [LARGE SCALE GENOMIC DNA]</scope>
    <source>
        <strain evidence="2">MIT 9313</strain>
    </source>
</reference>
<organism evidence="1 2">
    <name type="scientific">Prochlorococcus marinus (strain MIT 9313)</name>
    <dbReference type="NCBI Taxonomy" id="74547"/>
    <lineage>
        <taxon>Bacteria</taxon>
        <taxon>Bacillati</taxon>
        <taxon>Cyanobacteriota</taxon>
        <taxon>Cyanophyceae</taxon>
        <taxon>Synechococcales</taxon>
        <taxon>Prochlorococcaceae</taxon>
        <taxon>Prochlorococcus</taxon>
    </lineage>
</organism>
<dbReference type="Pfam" id="PF09876">
    <property type="entry name" value="DUF2103"/>
    <property type="match status" value="1"/>
</dbReference>
<dbReference type="Proteomes" id="UP000001423">
    <property type="component" value="Chromosome"/>
</dbReference>
<evidence type="ECO:0008006" key="3">
    <source>
        <dbReference type="Google" id="ProtNLM"/>
    </source>
</evidence>
<protein>
    <recommendedName>
        <fullName evidence="3">Metal-binding protein</fullName>
    </recommendedName>
</protein>
<proteinExistence type="predicted"/>
<name>Q7V7R7_PROMM</name>
<sequence length="108" mass="12067">MASFDQLHEKVAMGRVVITHSTYVEGLIPWLKALAEEKNIQTITPAVIRRVKGHCPELRLRITTPIKGGFKLVARLGSSAQEVFVVTKLDEGSLLKRLNHSRPGVQKR</sequence>